<dbReference type="InterPro" id="IPR012132">
    <property type="entry name" value="GMC_OxRdtase"/>
</dbReference>
<dbReference type="InterPro" id="IPR036188">
    <property type="entry name" value="FAD/NAD-bd_sf"/>
</dbReference>
<dbReference type="SUPFAM" id="SSF54373">
    <property type="entry name" value="FAD-linked reductases, C-terminal domain"/>
    <property type="match status" value="1"/>
</dbReference>
<protein>
    <recommendedName>
        <fullName evidence="2">Glucose-methanol-choline oxidoreductase N-terminal domain-containing protein</fullName>
    </recommendedName>
</protein>
<dbReference type="InterPro" id="IPR000172">
    <property type="entry name" value="GMC_OxRdtase_N"/>
</dbReference>
<feature type="domain" description="Glucose-methanol-choline oxidoreductase N-terminal" evidence="2">
    <location>
        <begin position="34"/>
        <end position="48"/>
    </location>
</feature>
<sequence>IIFDDHKRASAVQFDRFSLSYVVYANREIIVSGGAINSPQLLMLSGIGPKEHLKSFGIPVVADLPVGHNLQDHIYAGGIHFKVDSPITFSHERTFNGPNVAKYFTSGTGPLTSLGGVEGLAFVNTKYANVSDDYPDFEIHLSSATCTTDDGRGLKQYGGLTDEVYNQVYKPYATTDSFSLDPVLLRPKSRGYIRLRTVNPYDHPVIDPKYFSHPEDIHVMVEGMKVSIAIGISPPFRKFGSQLFRTAFPGCESYPFLSDEYLACVARSYTATIYHPVGTCKMGGAWDPTAVVDPRLRVLGVRGLRVVDASIMPSIVSGNTNAPTIMIAERAADFIKTEKSSDYRCCGDLLKALMGAQVGIDAIAIHQQVSHPFVCINAYTSALAGRS</sequence>
<dbReference type="SUPFAM" id="SSF51905">
    <property type="entry name" value="FAD/NAD(P)-binding domain"/>
    <property type="match status" value="1"/>
</dbReference>
<keyword evidence="4" id="KW-1185">Reference proteome</keyword>
<accession>A0A7R9QGF1</accession>
<dbReference type="PANTHER" id="PTHR11552:SF227">
    <property type="entry name" value="GLUCOSE DEHYDROGENASE [FAD, QUINONE]-LIKE PROTEIN"/>
    <property type="match status" value="1"/>
</dbReference>
<feature type="non-terminal residue" evidence="3">
    <location>
        <position position="1"/>
    </location>
</feature>
<dbReference type="Gene3D" id="3.50.50.60">
    <property type="entry name" value="FAD/NAD(P)-binding domain"/>
    <property type="match status" value="1"/>
</dbReference>
<name>A0A7R9QGF1_9ACAR</name>
<evidence type="ECO:0000313" key="4">
    <source>
        <dbReference type="Proteomes" id="UP000728032"/>
    </source>
</evidence>
<evidence type="ECO:0000256" key="1">
    <source>
        <dbReference type="ARBA" id="ARBA00010790"/>
    </source>
</evidence>
<evidence type="ECO:0000259" key="2">
    <source>
        <dbReference type="PROSITE" id="PS00624"/>
    </source>
</evidence>
<dbReference type="GO" id="GO:0050660">
    <property type="term" value="F:flavin adenine dinucleotide binding"/>
    <property type="evidence" value="ECO:0007669"/>
    <property type="project" value="InterPro"/>
</dbReference>
<dbReference type="EMBL" id="OC916131">
    <property type="protein sequence ID" value="CAD7643270.1"/>
    <property type="molecule type" value="Genomic_DNA"/>
</dbReference>
<dbReference type="OrthoDB" id="269227at2759"/>
<comment type="similarity">
    <text evidence="1">Belongs to the GMC oxidoreductase family.</text>
</comment>
<dbReference type="Gene3D" id="3.30.560.10">
    <property type="entry name" value="Glucose Oxidase, domain 3"/>
    <property type="match status" value="1"/>
</dbReference>
<dbReference type="EMBL" id="CAJPVJ010001306">
    <property type="protein sequence ID" value="CAG2164495.1"/>
    <property type="molecule type" value="Genomic_DNA"/>
</dbReference>
<dbReference type="AlphaFoldDB" id="A0A7R9QGF1"/>
<dbReference type="Proteomes" id="UP000728032">
    <property type="component" value="Unassembled WGS sequence"/>
</dbReference>
<dbReference type="Pfam" id="PF05199">
    <property type="entry name" value="GMC_oxred_C"/>
    <property type="match status" value="1"/>
</dbReference>
<dbReference type="GO" id="GO:0016614">
    <property type="term" value="F:oxidoreductase activity, acting on CH-OH group of donors"/>
    <property type="evidence" value="ECO:0007669"/>
    <property type="project" value="InterPro"/>
</dbReference>
<dbReference type="InterPro" id="IPR007867">
    <property type="entry name" value="GMC_OxRtase_C"/>
</dbReference>
<proteinExistence type="inferred from homology"/>
<dbReference type="PROSITE" id="PS00624">
    <property type="entry name" value="GMC_OXRED_2"/>
    <property type="match status" value="1"/>
</dbReference>
<reference evidence="3" key="1">
    <citation type="submission" date="2020-11" db="EMBL/GenBank/DDBJ databases">
        <authorList>
            <person name="Tran Van P."/>
        </authorList>
    </citation>
    <scope>NUCLEOTIDE SEQUENCE</scope>
</reference>
<organism evidence="3">
    <name type="scientific">Oppiella nova</name>
    <dbReference type="NCBI Taxonomy" id="334625"/>
    <lineage>
        <taxon>Eukaryota</taxon>
        <taxon>Metazoa</taxon>
        <taxon>Ecdysozoa</taxon>
        <taxon>Arthropoda</taxon>
        <taxon>Chelicerata</taxon>
        <taxon>Arachnida</taxon>
        <taxon>Acari</taxon>
        <taxon>Acariformes</taxon>
        <taxon>Sarcoptiformes</taxon>
        <taxon>Oribatida</taxon>
        <taxon>Brachypylina</taxon>
        <taxon>Oppioidea</taxon>
        <taxon>Oppiidae</taxon>
        <taxon>Oppiella</taxon>
    </lineage>
</organism>
<dbReference type="Pfam" id="PF00732">
    <property type="entry name" value="GMC_oxred_N"/>
    <property type="match status" value="1"/>
</dbReference>
<gene>
    <name evidence="3" type="ORF">ONB1V03_LOCUS4047</name>
</gene>
<dbReference type="PANTHER" id="PTHR11552">
    <property type="entry name" value="GLUCOSE-METHANOL-CHOLINE GMC OXIDOREDUCTASE"/>
    <property type="match status" value="1"/>
</dbReference>
<evidence type="ECO:0000313" key="3">
    <source>
        <dbReference type="EMBL" id="CAD7643270.1"/>
    </source>
</evidence>